<protein>
    <submittedName>
        <fullName evidence="1">Uncharacterized protein</fullName>
    </submittedName>
</protein>
<sequence length="73" mass="7840">MSTHRFNIASLRPSEVHSRAFNAIEAAEAVMAGLSNGLSKDSPLKLSTETLDNSGQIINEISYELGHSIIALN</sequence>
<evidence type="ECO:0000313" key="1">
    <source>
        <dbReference type="EMBL" id="MTD34242.1"/>
    </source>
</evidence>
<reference evidence="1 2" key="1">
    <citation type="submission" date="2019-11" db="EMBL/GenBank/DDBJ databases">
        <title>Draft genome sequence of Paludibacterium sp. dN18-1.</title>
        <authorList>
            <person name="Im W.-T."/>
        </authorList>
    </citation>
    <scope>NUCLEOTIDE SEQUENCE [LARGE SCALE GENOMIC DNA]</scope>
    <source>
        <strain evidence="2">dN 18-1</strain>
    </source>
</reference>
<evidence type="ECO:0000313" key="2">
    <source>
        <dbReference type="Proteomes" id="UP000446658"/>
    </source>
</evidence>
<dbReference type="EMBL" id="WLYX01000002">
    <property type="protein sequence ID" value="MTD34242.1"/>
    <property type="molecule type" value="Genomic_DNA"/>
</dbReference>
<gene>
    <name evidence="1" type="ORF">GKE73_18020</name>
</gene>
<dbReference type="RefSeq" id="WP_230371693.1">
    <property type="nucleotide sequence ID" value="NZ_WLYX01000002.1"/>
</dbReference>
<accession>A0A844GEQ6</accession>
<dbReference type="Proteomes" id="UP000446658">
    <property type="component" value="Unassembled WGS sequence"/>
</dbReference>
<organism evidence="1 2">
    <name type="scientific">Paludibacterium denitrificans</name>
    <dbReference type="NCBI Taxonomy" id="2675226"/>
    <lineage>
        <taxon>Bacteria</taxon>
        <taxon>Pseudomonadati</taxon>
        <taxon>Pseudomonadota</taxon>
        <taxon>Betaproteobacteria</taxon>
        <taxon>Neisseriales</taxon>
        <taxon>Chromobacteriaceae</taxon>
        <taxon>Paludibacterium</taxon>
    </lineage>
</organism>
<dbReference type="AlphaFoldDB" id="A0A844GEQ6"/>
<comment type="caution">
    <text evidence="1">The sequence shown here is derived from an EMBL/GenBank/DDBJ whole genome shotgun (WGS) entry which is preliminary data.</text>
</comment>
<name>A0A844GEQ6_9NEIS</name>
<proteinExistence type="predicted"/>
<keyword evidence="2" id="KW-1185">Reference proteome</keyword>